<evidence type="ECO:0000313" key="1">
    <source>
        <dbReference type="EMBL" id="REG81845.1"/>
    </source>
</evidence>
<name>A0A3E0DGY2_9BACT</name>
<gene>
    <name evidence="1" type="ORF">C8N25_1241</name>
</gene>
<protein>
    <recommendedName>
        <fullName evidence="3">DUF3024 family protein</fullName>
    </recommendedName>
</protein>
<dbReference type="Pfam" id="PF11225">
    <property type="entry name" value="DUF3024"/>
    <property type="match status" value="1"/>
</dbReference>
<dbReference type="Proteomes" id="UP000256405">
    <property type="component" value="Unassembled WGS sequence"/>
</dbReference>
<dbReference type="OrthoDB" id="1362002at2"/>
<dbReference type="EMBL" id="QUNF01000024">
    <property type="protein sequence ID" value="REG81845.1"/>
    <property type="molecule type" value="Genomic_DNA"/>
</dbReference>
<accession>A0A3E0DGY2</accession>
<dbReference type="RefSeq" id="WP_086543507.1">
    <property type="nucleotide sequence ID" value="NZ_MSSW01000076.1"/>
</dbReference>
<organism evidence="1 2">
    <name type="scientific">Algoriphagus antarcticus</name>
    <dbReference type="NCBI Taxonomy" id="238540"/>
    <lineage>
        <taxon>Bacteria</taxon>
        <taxon>Pseudomonadati</taxon>
        <taxon>Bacteroidota</taxon>
        <taxon>Cytophagia</taxon>
        <taxon>Cytophagales</taxon>
        <taxon>Cyclobacteriaceae</taxon>
        <taxon>Algoriphagus</taxon>
    </lineage>
</organism>
<proteinExistence type="predicted"/>
<keyword evidence="2" id="KW-1185">Reference proteome</keyword>
<comment type="caution">
    <text evidence="1">The sequence shown here is derived from an EMBL/GenBank/DDBJ whole genome shotgun (WGS) entry which is preliminary data.</text>
</comment>
<dbReference type="InterPro" id="IPR021388">
    <property type="entry name" value="DUF3024"/>
</dbReference>
<reference evidence="1 2" key="1">
    <citation type="submission" date="2018-08" db="EMBL/GenBank/DDBJ databases">
        <title>Genomic Encyclopedia of Archaeal and Bacterial Type Strains, Phase II (KMG-II): from individual species to whole genera.</title>
        <authorList>
            <person name="Goeker M."/>
        </authorList>
    </citation>
    <scope>NUCLEOTIDE SEQUENCE [LARGE SCALE GENOMIC DNA]</scope>
    <source>
        <strain evidence="1 2">DSM 15986</strain>
    </source>
</reference>
<evidence type="ECO:0008006" key="3">
    <source>
        <dbReference type="Google" id="ProtNLM"/>
    </source>
</evidence>
<sequence length="115" mass="13691">MAFPPILLRTIESSLTRWLEQNRPKEDIRDQVDLGYNIQSQDIFLNEIRPDWRKPEQKSTHPFAKIKYTKSSNEWKIYGMRGNLKWHLYDEFGSFDTLDKALDLIMKNPHGSFFG</sequence>
<evidence type="ECO:0000313" key="2">
    <source>
        <dbReference type="Proteomes" id="UP000256405"/>
    </source>
</evidence>
<dbReference type="AlphaFoldDB" id="A0A3E0DGY2"/>